<reference evidence="10 11" key="1">
    <citation type="submission" date="2009-10" db="EMBL/GenBank/DDBJ databases">
        <authorList>
            <person name="Harkins D.M."/>
            <person name="Madupu R."/>
            <person name="Durkin A.S."/>
            <person name="Torralba M."/>
            <person name="Methe B."/>
            <person name="Sutton G.G."/>
            <person name="Strausberg R.L."/>
            <person name="Nelson K.E."/>
        </authorList>
    </citation>
    <scope>NUCLEOTIDE SEQUENCE [LARGE SCALE GENOMIC DNA]</scope>
    <source>
        <strain evidence="10 11">F0264</strain>
    </source>
</reference>
<dbReference type="GO" id="GO:0016787">
    <property type="term" value="F:hydrolase activity"/>
    <property type="evidence" value="ECO:0007669"/>
    <property type="project" value="UniProtKB-KW"/>
</dbReference>
<keyword evidence="4 8" id="KW-0812">Transmembrane</keyword>
<dbReference type="InterPro" id="IPR002379">
    <property type="entry name" value="ATPase_proteolipid_c-like_dom"/>
</dbReference>
<dbReference type="EMBL" id="ADAD01000117">
    <property type="protein sequence ID" value="EEY35080.1"/>
    <property type="molecule type" value="Genomic_DNA"/>
</dbReference>
<dbReference type="CDD" id="cd18180">
    <property type="entry name" value="ATP-synt_Vo_Ao_c_NTPK_rpt2"/>
    <property type="match status" value="1"/>
</dbReference>
<dbReference type="InterPro" id="IPR000245">
    <property type="entry name" value="ATPase_proteolipid_csu"/>
</dbReference>
<protein>
    <submittedName>
        <fullName evidence="10">V-type sodium ATPase, K subunit</fullName>
        <ecNumber evidence="10">3.6.3.14</ecNumber>
    </submittedName>
</protein>
<evidence type="ECO:0000256" key="8">
    <source>
        <dbReference type="RuleBase" id="RU363060"/>
    </source>
</evidence>
<dbReference type="Gene3D" id="1.20.120.610">
    <property type="entry name" value="lithium bound rotor ring of v- atpase"/>
    <property type="match status" value="1"/>
</dbReference>
<accession>D0GLF0</accession>
<feature type="transmembrane region" description="Helical" evidence="8">
    <location>
        <begin position="64"/>
        <end position="85"/>
    </location>
</feature>
<dbReference type="GO" id="GO:0033179">
    <property type="term" value="C:proton-transporting V-type ATPase, V0 domain"/>
    <property type="evidence" value="ECO:0007669"/>
    <property type="project" value="InterPro"/>
</dbReference>
<name>D0GLF0_9FUSO</name>
<evidence type="ECO:0000313" key="11">
    <source>
        <dbReference type="Proteomes" id="UP000004226"/>
    </source>
</evidence>
<comment type="similarity">
    <text evidence="2 8">Belongs to the V-ATPase proteolipid subunit family.</text>
</comment>
<keyword evidence="3 8" id="KW-0813">Transport</keyword>
<dbReference type="RefSeq" id="WP_006807348.1">
    <property type="nucleotide sequence ID" value="NZ_ADAD01000117.1"/>
</dbReference>
<evidence type="ECO:0000313" key="10">
    <source>
        <dbReference type="EMBL" id="EEY35080.1"/>
    </source>
</evidence>
<dbReference type="CDD" id="cd18179">
    <property type="entry name" value="ATP-synt_Vo_Ao_c_NTPK_rpt1"/>
    <property type="match status" value="1"/>
</dbReference>
<comment type="subcellular location">
    <subcellularLocation>
        <location evidence="1">Membrane</location>
        <topology evidence="1">Multi-pass membrane protein</topology>
    </subcellularLocation>
</comment>
<dbReference type="NCBIfam" id="NF005124">
    <property type="entry name" value="PRK06558.1"/>
    <property type="match status" value="1"/>
</dbReference>
<feature type="transmembrane region" description="Helical" evidence="8">
    <location>
        <begin position="20"/>
        <end position="44"/>
    </location>
</feature>
<organism evidence="10 11">
    <name type="scientific">Pseudoleptotrichia goodfellowii F0264</name>
    <dbReference type="NCBI Taxonomy" id="596323"/>
    <lineage>
        <taxon>Bacteria</taxon>
        <taxon>Fusobacteriati</taxon>
        <taxon>Fusobacteriota</taxon>
        <taxon>Fusobacteriia</taxon>
        <taxon>Fusobacteriales</taxon>
        <taxon>Leptotrichiaceae</taxon>
        <taxon>Pseudoleptotrichia</taxon>
    </lineage>
</organism>
<keyword evidence="5 8" id="KW-1133">Transmembrane helix</keyword>
<proteinExistence type="inferred from homology"/>
<evidence type="ECO:0000256" key="3">
    <source>
        <dbReference type="ARBA" id="ARBA00022448"/>
    </source>
</evidence>
<sequence>MNSSTLLVNLSTLFGEQSGLIFAALGAAIAVFLSGVGSAKGVGIVGEVAAGLMAEEPEKFGKSLVLQLLPGTQGLYGFVIGLMVLGRLKPDMSIGEGLYIFMACLPIAVAGYGSAIAQGRVAASGISLLAKNEEQSTKGIIYAVMVETYALLAFVVSIMLLSGVSFK</sequence>
<feature type="domain" description="V-ATPase proteolipid subunit C-like" evidence="9">
    <location>
        <begin position="101"/>
        <end position="160"/>
    </location>
</feature>
<dbReference type="PANTHER" id="PTHR10263">
    <property type="entry name" value="V-TYPE PROTON ATPASE PROTEOLIPID SUBUNIT"/>
    <property type="match status" value="1"/>
</dbReference>
<dbReference type="FunFam" id="1.20.120.610:FF:000005">
    <property type="entry name" value="V-type sodium ATPase subunit K"/>
    <property type="match status" value="1"/>
</dbReference>
<keyword evidence="10" id="KW-0378">Hydrolase</keyword>
<evidence type="ECO:0000256" key="2">
    <source>
        <dbReference type="ARBA" id="ARBA00007296"/>
    </source>
</evidence>
<evidence type="ECO:0000256" key="5">
    <source>
        <dbReference type="ARBA" id="ARBA00022989"/>
    </source>
</evidence>
<evidence type="ECO:0000256" key="4">
    <source>
        <dbReference type="ARBA" id="ARBA00022692"/>
    </source>
</evidence>
<dbReference type="EC" id="3.6.3.14" evidence="10"/>
<keyword evidence="7 8" id="KW-0472">Membrane</keyword>
<evidence type="ECO:0000256" key="6">
    <source>
        <dbReference type="ARBA" id="ARBA00023065"/>
    </source>
</evidence>
<evidence type="ECO:0000256" key="1">
    <source>
        <dbReference type="ARBA" id="ARBA00004141"/>
    </source>
</evidence>
<evidence type="ECO:0000256" key="7">
    <source>
        <dbReference type="ARBA" id="ARBA00023136"/>
    </source>
</evidence>
<dbReference type="Pfam" id="PF00137">
    <property type="entry name" value="ATP-synt_C"/>
    <property type="match status" value="2"/>
</dbReference>
<dbReference type="Proteomes" id="UP000004226">
    <property type="component" value="Unassembled WGS sequence"/>
</dbReference>
<dbReference type="InterPro" id="IPR035921">
    <property type="entry name" value="F/V-ATP_Csub_sf"/>
</dbReference>
<gene>
    <name evidence="10" type="primary">ntpK</name>
    <name evidence="10" type="ORF">HMPREF0554_0854</name>
</gene>
<dbReference type="GO" id="GO:0046961">
    <property type="term" value="F:proton-transporting ATPase activity, rotational mechanism"/>
    <property type="evidence" value="ECO:0007669"/>
    <property type="project" value="InterPro"/>
</dbReference>
<keyword evidence="6 8" id="KW-0406">Ion transport</keyword>
<dbReference type="SUPFAM" id="SSF81333">
    <property type="entry name" value="F1F0 ATP synthase subunit C"/>
    <property type="match status" value="2"/>
</dbReference>
<comment type="caution">
    <text evidence="10">The sequence shown here is derived from an EMBL/GenBank/DDBJ whole genome shotgun (WGS) entry which is preliminary data.</text>
</comment>
<feature type="transmembrane region" description="Helical" evidence="8">
    <location>
        <begin position="139"/>
        <end position="161"/>
    </location>
</feature>
<dbReference type="eggNOG" id="COG0636">
    <property type="taxonomic scope" value="Bacteria"/>
</dbReference>
<dbReference type="AlphaFoldDB" id="D0GLF0"/>
<feature type="domain" description="V-ATPase proteolipid subunit C-like" evidence="9">
    <location>
        <begin position="25"/>
        <end position="83"/>
    </location>
</feature>
<evidence type="ECO:0000259" key="9">
    <source>
        <dbReference type="Pfam" id="PF00137"/>
    </source>
</evidence>
<dbReference type="PRINTS" id="PR00122">
    <property type="entry name" value="VACATPASE"/>
</dbReference>
<feature type="transmembrane region" description="Helical" evidence="8">
    <location>
        <begin position="97"/>
        <end position="119"/>
    </location>
</feature>
<keyword evidence="11" id="KW-1185">Reference proteome</keyword>